<gene>
    <name evidence="1" type="ORF">ACFSJU_10935</name>
</gene>
<evidence type="ECO:0008006" key="3">
    <source>
        <dbReference type="Google" id="ProtNLM"/>
    </source>
</evidence>
<evidence type="ECO:0000313" key="1">
    <source>
        <dbReference type="EMBL" id="MFD2162908.1"/>
    </source>
</evidence>
<reference evidence="2" key="1">
    <citation type="journal article" date="2019" name="Int. J. Syst. Evol. Microbiol.">
        <title>The Global Catalogue of Microorganisms (GCM) 10K type strain sequencing project: providing services to taxonomists for standard genome sequencing and annotation.</title>
        <authorList>
            <consortium name="The Broad Institute Genomics Platform"/>
            <consortium name="The Broad Institute Genome Sequencing Center for Infectious Disease"/>
            <person name="Wu L."/>
            <person name="Ma J."/>
        </authorList>
    </citation>
    <scope>NUCLEOTIDE SEQUENCE [LARGE SCALE GENOMIC DNA]</scope>
    <source>
        <strain evidence="2">KCTC 42217</strain>
    </source>
</reference>
<evidence type="ECO:0000313" key="2">
    <source>
        <dbReference type="Proteomes" id="UP001597387"/>
    </source>
</evidence>
<protein>
    <recommendedName>
        <fullName evidence="3">Lipoprotein</fullName>
    </recommendedName>
</protein>
<sequence length="150" mass="16613">MKSFTRLLLASAGVSFLLLSCEKESLKIDKENEFNIPFTANVNEHIALKSDDSQVLITVKNISDRRCANHLDCLDAGMAAVRVQVSTSENSKAESFLYLGTVGEDRKTVDSVTVRLNKSWYVVSLHSVNPHPMMETTEAQTAELSIKPKP</sequence>
<dbReference type="Proteomes" id="UP001597387">
    <property type="component" value="Unassembled WGS sequence"/>
</dbReference>
<name>A0ABW4ZLF7_9SPHI</name>
<keyword evidence="2" id="KW-1185">Reference proteome</keyword>
<proteinExistence type="predicted"/>
<dbReference type="EMBL" id="JBHUHZ010000001">
    <property type="protein sequence ID" value="MFD2162908.1"/>
    <property type="molecule type" value="Genomic_DNA"/>
</dbReference>
<dbReference type="PROSITE" id="PS51257">
    <property type="entry name" value="PROKAR_LIPOPROTEIN"/>
    <property type="match status" value="1"/>
</dbReference>
<comment type="caution">
    <text evidence="1">The sequence shown here is derived from an EMBL/GenBank/DDBJ whole genome shotgun (WGS) entry which is preliminary data.</text>
</comment>
<organism evidence="1 2">
    <name type="scientific">Paradesertivirga mongoliensis</name>
    <dbReference type="NCBI Taxonomy" id="2100740"/>
    <lineage>
        <taxon>Bacteria</taxon>
        <taxon>Pseudomonadati</taxon>
        <taxon>Bacteroidota</taxon>
        <taxon>Sphingobacteriia</taxon>
        <taxon>Sphingobacteriales</taxon>
        <taxon>Sphingobacteriaceae</taxon>
        <taxon>Paradesertivirga</taxon>
    </lineage>
</organism>
<accession>A0ABW4ZLF7</accession>
<dbReference type="RefSeq" id="WP_255902683.1">
    <property type="nucleotide sequence ID" value="NZ_JAFMZO010000003.1"/>
</dbReference>